<evidence type="ECO:0000313" key="1">
    <source>
        <dbReference type="EMBL" id="OGZ05913.1"/>
    </source>
</evidence>
<organism evidence="1 2">
    <name type="scientific">Candidatus Lloydbacteria bacterium RIFCSPHIGHO2_01_FULL_49_22</name>
    <dbReference type="NCBI Taxonomy" id="1798658"/>
    <lineage>
        <taxon>Bacteria</taxon>
        <taxon>Candidatus Lloydiibacteriota</taxon>
    </lineage>
</organism>
<accession>A0A1G2CX10</accession>
<proteinExistence type="predicted"/>
<name>A0A1G2CX10_9BACT</name>
<gene>
    <name evidence="1" type="ORF">A2845_03880</name>
</gene>
<protein>
    <submittedName>
        <fullName evidence="1">Uncharacterized protein</fullName>
    </submittedName>
</protein>
<dbReference type="Proteomes" id="UP000177122">
    <property type="component" value="Unassembled WGS sequence"/>
</dbReference>
<comment type="caution">
    <text evidence="1">The sequence shown here is derived from an EMBL/GenBank/DDBJ whole genome shotgun (WGS) entry which is preliminary data.</text>
</comment>
<sequence>MEPSTAELIIDMKKMYLDGASDDQLCSRGTEIYERIEKDFTLARNDQRKIGIITVEQKAFEKIIKQIRDARHEHALDAYDAFVARRTAPGKKK</sequence>
<dbReference type="EMBL" id="MHLI01000006">
    <property type="protein sequence ID" value="OGZ05913.1"/>
    <property type="molecule type" value="Genomic_DNA"/>
</dbReference>
<reference evidence="1 2" key="1">
    <citation type="journal article" date="2016" name="Nat. Commun.">
        <title>Thousands of microbial genomes shed light on interconnected biogeochemical processes in an aquifer system.</title>
        <authorList>
            <person name="Anantharaman K."/>
            <person name="Brown C.T."/>
            <person name="Hug L.A."/>
            <person name="Sharon I."/>
            <person name="Castelle C.J."/>
            <person name="Probst A.J."/>
            <person name="Thomas B.C."/>
            <person name="Singh A."/>
            <person name="Wilkins M.J."/>
            <person name="Karaoz U."/>
            <person name="Brodie E.L."/>
            <person name="Williams K.H."/>
            <person name="Hubbard S.S."/>
            <person name="Banfield J.F."/>
        </authorList>
    </citation>
    <scope>NUCLEOTIDE SEQUENCE [LARGE SCALE GENOMIC DNA]</scope>
</reference>
<dbReference type="AlphaFoldDB" id="A0A1G2CX10"/>
<evidence type="ECO:0000313" key="2">
    <source>
        <dbReference type="Proteomes" id="UP000177122"/>
    </source>
</evidence>